<dbReference type="PANTHER" id="PTHR10334">
    <property type="entry name" value="CYSTEINE-RICH SECRETORY PROTEIN-RELATED"/>
    <property type="match status" value="1"/>
</dbReference>
<gene>
    <name evidence="4" type="primary">LOC111455425</name>
</gene>
<name>A0A6J1GLD8_CUCMO</name>
<proteinExistence type="predicted"/>
<dbReference type="Gene3D" id="3.40.33.10">
    <property type="entry name" value="CAP"/>
    <property type="match status" value="1"/>
</dbReference>
<feature type="signal peptide" evidence="1">
    <location>
        <begin position="1"/>
        <end position="27"/>
    </location>
</feature>
<evidence type="ECO:0000313" key="3">
    <source>
        <dbReference type="Proteomes" id="UP000504609"/>
    </source>
</evidence>
<dbReference type="InterPro" id="IPR001283">
    <property type="entry name" value="CRISP-related"/>
</dbReference>
<dbReference type="PRINTS" id="PR00837">
    <property type="entry name" value="V5TPXLIKE"/>
</dbReference>
<dbReference type="SMART" id="SM00198">
    <property type="entry name" value="SCP"/>
    <property type="match status" value="1"/>
</dbReference>
<organism evidence="3 4">
    <name type="scientific">Cucurbita moschata</name>
    <name type="common">Winter crookneck squash</name>
    <name type="synonym">Cucurbita pepo var. moschata</name>
    <dbReference type="NCBI Taxonomy" id="3662"/>
    <lineage>
        <taxon>Eukaryota</taxon>
        <taxon>Viridiplantae</taxon>
        <taxon>Streptophyta</taxon>
        <taxon>Embryophyta</taxon>
        <taxon>Tracheophyta</taxon>
        <taxon>Spermatophyta</taxon>
        <taxon>Magnoliopsida</taxon>
        <taxon>eudicotyledons</taxon>
        <taxon>Gunneridae</taxon>
        <taxon>Pentapetalae</taxon>
        <taxon>rosids</taxon>
        <taxon>fabids</taxon>
        <taxon>Cucurbitales</taxon>
        <taxon>Cucurbitaceae</taxon>
        <taxon>Cucurbiteae</taxon>
        <taxon>Cucurbita</taxon>
    </lineage>
</organism>
<evidence type="ECO:0000256" key="1">
    <source>
        <dbReference type="SAM" id="SignalP"/>
    </source>
</evidence>
<dbReference type="InterPro" id="IPR035940">
    <property type="entry name" value="CAP_sf"/>
</dbReference>
<dbReference type="Pfam" id="PF00188">
    <property type="entry name" value="CAP"/>
    <property type="match status" value="1"/>
</dbReference>
<reference evidence="4" key="1">
    <citation type="submission" date="2025-08" db="UniProtKB">
        <authorList>
            <consortium name="RefSeq"/>
        </authorList>
    </citation>
    <scope>IDENTIFICATION</scope>
    <source>
        <tissue evidence="4">Young leaves</tissue>
    </source>
</reference>
<dbReference type="KEGG" id="cmos:111455425"/>
<keyword evidence="3" id="KW-1185">Reference proteome</keyword>
<feature type="chain" id="PRO_5026919840" evidence="1">
    <location>
        <begin position="28"/>
        <end position="152"/>
    </location>
</feature>
<dbReference type="Proteomes" id="UP000504609">
    <property type="component" value="Unplaced"/>
</dbReference>
<dbReference type="SUPFAM" id="SSF55797">
    <property type="entry name" value="PR-1-like"/>
    <property type="match status" value="1"/>
</dbReference>
<dbReference type="FunFam" id="3.40.33.10:FF:000004">
    <property type="entry name" value="CAP, cysteine-rich secretory protein, antigen 5"/>
    <property type="match status" value="1"/>
</dbReference>
<keyword evidence="1" id="KW-0732">Signal</keyword>
<dbReference type="AlphaFoldDB" id="A0A6J1GLD8"/>
<protein>
    <submittedName>
        <fullName evidence="4">Basic form of pathogenesis-related protein 1-like</fullName>
    </submittedName>
</protein>
<dbReference type="InterPro" id="IPR014044">
    <property type="entry name" value="CAP_dom"/>
</dbReference>
<dbReference type="GeneID" id="111455425"/>
<accession>A0A6J1GLD8</accession>
<sequence length="152" mass="16890">MVYSDFLPALWIVGIALILAQISLTIAESSPKDWVDATNAIRAENGVGPVSWNTTLATYALDYAKTRIATCEMEHSDGPYAENLAEAYEKTTAELTVKFWASEKEFYDPKTKKCVKEECGHFLNLVAKDTTSIGCAEVKCHNNFIFSICDYS</sequence>
<dbReference type="RefSeq" id="XP_022952861.1">
    <property type="nucleotide sequence ID" value="XM_023097093.1"/>
</dbReference>
<feature type="domain" description="SCP" evidence="2">
    <location>
        <begin position="29"/>
        <end position="152"/>
    </location>
</feature>
<evidence type="ECO:0000313" key="4">
    <source>
        <dbReference type="RefSeq" id="XP_022952861.1"/>
    </source>
</evidence>
<evidence type="ECO:0000259" key="2">
    <source>
        <dbReference type="SMART" id="SM00198"/>
    </source>
</evidence>